<evidence type="ECO:0000256" key="3">
    <source>
        <dbReference type="ARBA" id="ARBA00023237"/>
    </source>
</evidence>
<dbReference type="OrthoDB" id="5525824at2"/>
<keyword evidence="2 4" id="KW-0472">Membrane</keyword>
<dbReference type="EMBL" id="LN829119">
    <property type="protein sequence ID" value="CPR16691.1"/>
    <property type="molecule type" value="Genomic_DNA"/>
</dbReference>
<dbReference type="InterPro" id="IPR050330">
    <property type="entry name" value="Bact_OuterMem_StrucFunc"/>
</dbReference>
<dbReference type="PRINTS" id="PR01023">
    <property type="entry name" value="NAFLGMOTY"/>
</dbReference>
<evidence type="ECO:0000313" key="8">
    <source>
        <dbReference type="EMBL" id="CPR16691.1"/>
    </source>
</evidence>
<keyword evidence="9" id="KW-1185">Reference proteome</keyword>
<feature type="region of interest" description="Disordered" evidence="5">
    <location>
        <begin position="107"/>
        <end position="131"/>
    </location>
</feature>
<evidence type="ECO:0000256" key="4">
    <source>
        <dbReference type="PROSITE-ProRule" id="PRU00473"/>
    </source>
</evidence>
<feature type="region of interest" description="Disordered" evidence="5">
    <location>
        <begin position="171"/>
        <end position="192"/>
    </location>
</feature>
<evidence type="ECO:0000256" key="5">
    <source>
        <dbReference type="SAM" id="MobiDB-lite"/>
    </source>
</evidence>
<reference evidence="9" key="1">
    <citation type="submission" date="2015-02" db="EMBL/GenBank/DDBJ databases">
        <authorList>
            <person name="Chooi Y.-H."/>
        </authorList>
    </citation>
    <scope>NUCLEOTIDE SEQUENCE [LARGE SCALE GENOMIC DNA]</scope>
    <source>
        <strain evidence="9">strain Y</strain>
    </source>
</reference>
<dbReference type="Gene3D" id="3.30.1330.60">
    <property type="entry name" value="OmpA-like domain"/>
    <property type="match status" value="1"/>
</dbReference>
<feature type="domain" description="OmpA-like" evidence="7">
    <location>
        <begin position="422"/>
        <end position="536"/>
    </location>
</feature>
<feature type="signal peptide" evidence="6">
    <location>
        <begin position="1"/>
        <end position="21"/>
    </location>
</feature>
<dbReference type="CDD" id="cd07185">
    <property type="entry name" value="OmpA_C-like"/>
    <property type="match status" value="1"/>
</dbReference>
<dbReference type="PRINTS" id="PR01021">
    <property type="entry name" value="OMPADOMAIN"/>
</dbReference>
<feature type="region of interest" description="Disordered" evidence="5">
    <location>
        <begin position="512"/>
        <end position="536"/>
    </location>
</feature>
<dbReference type="InterPro" id="IPR036737">
    <property type="entry name" value="OmpA-like_sf"/>
</dbReference>
<evidence type="ECO:0000259" key="7">
    <source>
        <dbReference type="PROSITE" id="PS51123"/>
    </source>
</evidence>
<feature type="chain" id="PRO_5002306291" description="OmpA-like domain-containing protein" evidence="6">
    <location>
        <begin position="22"/>
        <end position="536"/>
    </location>
</feature>
<evidence type="ECO:0000256" key="1">
    <source>
        <dbReference type="ARBA" id="ARBA00004442"/>
    </source>
</evidence>
<feature type="region of interest" description="Disordered" evidence="5">
    <location>
        <begin position="285"/>
        <end position="309"/>
    </location>
</feature>
<evidence type="ECO:0000313" key="9">
    <source>
        <dbReference type="Proteomes" id="UP000033187"/>
    </source>
</evidence>
<comment type="subcellular location">
    <subcellularLocation>
        <location evidence="1">Cell outer membrane</location>
    </subcellularLocation>
</comment>
<feature type="compositionally biased region" description="Low complexity" evidence="5">
    <location>
        <begin position="109"/>
        <end position="126"/>
    </location>
</feature>
<evidence type="ECO:0000256" key="2">
    <source>
        <dbReference type="ARBA" id="ARBA00023136"/>
    </source>
</evidence>
<proteinExistence type="predicted"/>
<gene>
    <name evidence="8" type="ORF">YBN1229_v1_0921</name>
</gene>
<dbReference type="AlphaFoldDB" id="A0A0D6JCR1"/>
<dbReference type="Pfam" id="PF00691">
    <property type="entry name" value="OmpA"/>
    <property type="match status" value="1"/>
</dbReference>
<sequence length="536" mass="56660">MSRVSKLASGVVLLYATSAQAVELPNWNIATICASENAAGQCQLFEFQAKHAILGGWGLLPDDYRNACLGEVKEPYVSYRSLSQCLELQVLHGRELRTIDTAATGTTVPSAIGSSSSETSTPATSGDADKIETLEQYIKRRESWGKGRESSLTPKNVRLAAGASIPLKSATTAAPAANATPPIVHPAEERPPLKITEVPQPIIEENLAALLAQRESWSGATASPISTATVGSLADYLAERDSWGKGPAEKAAQPLNANEPKLQQTAEVSQADISKALTDLLAERESWGTEPSPKVAATPKSELASAEEAEPDTLAGYLARRASWGPGNPVKPVKAPLAAGAVSPLPATATATASPASDSSEQSVLVHAAEKTPPAQMTEIPRADVDKALSELLSERESWGTAPGSAGQQVAARSAEADACETELRNTVGKGTILFRTNSAILDAESFSTLDELSQRAKNCRNTTIHVEGHTDDRGSESTNQKLSEQRAMAVLNYLVKGGVVSSRIEAIGFGESRPLVPNSSPENRAKNRRIEFSVR</sequence>
<dbReference type="InterPro" id="IPR006664">
    <property type="entry name" value="OMP_bac"/>
</dbReference>
<feature type="compositionally biased region" description="Low complexity" evidence="5">
    <location>
        <begin position="171"/>
        <end position="182"/>
    </location>
</feature>
<dbReference type="PROSITE" id="PS51123">
    <property type="entry name" value="OMPA_2"/>
    <property type="match status" value="1"/>
</dbReference>
<dbReference type="SUPFAM" id="SSF103088">
    <property type="entry name" value="OmpA-like"/>
    <property type="match status" value="1"/>
</dbReference>
<dbReference type="PANTHER" id="PTHR30329">
    <property type="entry name" value="STATOR ELEMENT OF FLAGELLAR MOTOR COMPLEX"/>
    <property type="match status" value="1"/>
</dbReference>
<dbReference type="KEGG" id="fil:BN1229_v1_0918"/>
<dbReference type="Proteomes" id="UP000033187">
    <property type="component" value="Chromosome 1"/>
</dbReference>
<dbReference type="KEGG" id="fiy:BN1229_v1_0921"/>
<accession>A0A0D6JCR1</accession>
<feature type="compositionally biased region" description="Basic and acidic residues" evidence="5">
    <location>
        <begin position="524"/>
        <end position="536"/>
    </location>
</feature>
<dbReference type="InterPro" id="IPR006665">
    <property type="entry name" value="OmpA-like"/>
</dbReference>
<evidence type="ECO:0000256" key="6">
    <source>
        <dbReference type="SAM" id="SignalP"/>
    </source>
</evidence>
<name>A0A0D6JCR1_9HYPH</name>
<organism evidence="8 9">
    <name type="scientific">Candidatus Filomicrobium marinum</name>
    <dbReference type="NCBI Taxonomy" id="1608628"/>
    <lineage>
        <taxon>Bacteria</taxon>
        <taxon>Pseudomonadati</taxon>
        <taxon>Pseudomonadota</taxon>
        <taxon>Alphaproteobacteria</taxon>
        <taxon>Hyphomicrobiales</taxon>
        <taxon>Hyphomicrobiaceae</taxon>
        <taxon>Filomicrobium</taxon>
    </lineage>
</organism>
<protein>
    <recommendedName>
        <fullName evidence="7">OmpA-like domain-containing protein</fullName>
    </recommendedName>
</protein>
<keyword evidence="6" id="KW-0732">Signal</keyword>
<dbReference type="RefSeq" id="WP_082101008.1">
    <property type="nucleotide sequence ID" value="NZ_LN829118.1"/>
</dbReference>
<keyword evidence="3" id="KW-0998">Cell outer membrane</keyword>
<dbReference type="GO" id="GO:0009279">
    <property type="term" value="C:cell outer membrane"/>
    <property type="evidence" value="ECO:0007669"/>
    <property type="project" value="UniProtKB-SubCell"/>
</dbReference>
<dbReference type="PANTHER" id="PTHR30329:SF21">
    <property type="entry name" value="LIPOPROTEIN YIAD-RELATED"/>
    <property type="match status" value="1"/>
</dbReference>